<feature type="compositionally biased region" description="Polar residues" evidence="1">
    <location>
        <begin position="404"/>
        <end position="414"/>
    </location>
</feature>
<sequence>MPRKQYALDSRFPPSFPPKPTDFQPIYQVQGLFHLQAALKQHSSDLAGQISEEDRDLLQLAAVFAGWQTLYERYDTVHNPSRDSRQQLATALNWTRSKENASTPASWRRNGELIDKFKSSLRSWKAKNRLLAETYGCHRRYHQLVASDDSFAQNATLDELQPSWSPSRYQEFRREINAAPTAADRETIVKRYFNLQGNIKFGPPAYSSQDPQATMSGTPQQGESSKAHEEMGTVSDPQSSRESTVEPETLYSTYPAPDPSDPAASIDTQVPRQGIPKQGHFSSNSPQRSVEDFLQSEHITDHLGSLPPDQQAITRILLSRAFRAGQAYSPAAGHDIHQKGTPHHPSPGLSMRGGRGRGAPRSYREPPHMTSAAHTKDRDHTGRQSQYGTGDDHVYDLDQDDRSQGSVTRSQGPSAPSEPPDDDGGLTELSAFQQDRDWKDTTIGRFEPYENWNDYAELIHVSRVVNTIRAFNKEHLSTALPIGFILIALLRMNSDFSQITKVSNDVGILDKPATTKAWQTKYRFNITHDYANTLYHRIAGLVNYITEHGIVKCHALK</sequence>
<comment type="caution">
    <text evidence="2">The sequence shown here is derived from an EMBL/GenBank/DDBJ whole genome shotgun (WGS) entry which is preliminary data.</text>
</comment>
<feature type="compositionally biased region" description="Polar residues" evidence="1">
    <location>
        <begin position="206"/>
        <end position="224"/>
    </location>
</feature>
<evidence type="ECO:0000313" key="2">
    <source>
        <dbReference type="EMBL" id="KAL2272127.1"/>
    </source>
</evidence>
<accession>A0ABR4DPG2</accession>
<evidence type="ECO:0000313" key="3">
    <source>
        <dbReference type="Proteomes" id="UP001600888"/>
    </source>
</evidence>
<reference evidence="2 3" key="1">
    <citation type="submission" date="2024-03" db="EMBL/GenBank/DDBJ databases">
        <title>A high-quality draft genome sequence of Diaporthe vaccinii, a causative agent of upright dieback and viscid rot disease in cranberry plants.</title>
        <authorList>
            <person name="Sarrasin M."/>
            <person name="Lang B.F."/>
            <person name="Burger G."/>
        </authorList>
    </citation>
    <scope>NUCLEOTIDE SEQUENCE [LARGE SCALE GENOMIC DNA]</scope>
    <source>
        <strain evidence="2 3">IS7</strain>
    </source>
</reference>
<gene>
    <name evidence="2" type="ORF">FJTKL_08088</name>
</gene>
<protein>
    <submittedName>
        <fullName evidence="2">Uncharacterized protein</fullName>
    </submittedName>
</protein>
<feature type="compositionally biased region" description="Basic and acidic residues" evidence="1">
    <location>
        <begin position="390"/>
        <end position="403"/>
    </location>
</feature>
<organism evidence="2 3">
    <name type="scientific">Diaporthe vaccinii</name>
    <dbReference type="NCBI Taxonomy" id="105482"/>
    <lineage>
        <taxon>Eukaryota</taxon>
        <taxon>Fungi</taxon>
        <taxon>Dikarya</taxon>
        <taxon>Ascomycota</taxon>
        <taxon>Pezizomycotina</taxon>
        <taxon>Sordariomycetes</taxon>
        <taxon>Sordariomycetidae</taxon>
        <taxon>Diaporthales</taxon>
        <taxon>Diaporthaceae</taxon>
        <taxon>Diaporthe</taxon>
        <taxon>Diaporthe eres species complex</taxon>
    </lineage>
</organism>
<proteinExistence type="predicted"/>
<feature type="region of interest" description="Disordered" evidence="1">
    <location>
        <begin position="202"/>
        <end position="289"/>
    </location>
</feature>
<keyword evidence="3" id="KW-1185">Reference proteome</keyword>
<name>A0ABR4DPG2_9PEZI</name>
<dbReference type="EMBL" id="JBAWTH010000306">
    <property type="protein sequence ID" value="KAL2272127.1"/>
    <property type="molecule type" value="Genomic_DNA"/>
</dbReference>
<dbReference type="Proteomes" id="UP001600888">
    <property type="component" value="Unassembled WGS sequence"/>
</dbReference>
<feature type="region of interest" description="Disordered" evidence="1">
    <location>
        <begin position="330"/>
        <end position="434"/>
    </location>
</feature>
<evidence type="ECO:0000256" key="1">
    <source>
        <dbReference type="SAM" id="MobiDB-lite"/>
    </source>
</evidence>